<name>A0A1H1QQ22_9CORY</name>
<dbReference type="SUPFAM" id="SSF103359">
    <property type="entry name" value="Suppressor of Fused, N-terminal domain"/>
    <property type="match status" value="1"/>
</dbReference>
<dbReference type="RefSeq" id="WP_019194131.1">
    <property type="nucleotide sequence ID" value="NZ_LT629765.1"/>
</dbReference>
<evidence type="ECO:0000313" key="3">
    <source>
        <dbReference type="Proteomes" id="UP000182237"/>
    </source>
</evidence>
<reference evidence="2 3" key="1">
    <citation type="submission" date="2016-10" db="EMBL/GenBank/DDBJ databases">
        <authorList>
            <person name="de Groot N.N."/>
        </authorList>
    </citation>
    <scope>NUCLEOTIDE SEQUENCE [LARGE SCALE GENOMIC DNA]</scope>
    <source>
        <strain evidence="2 3">DSM 45434</strain>
    </source>
</reference>
<feature type="domain" description="Suppressor of fused-like" evidence="1">
    <location>
        <begin position="66"/>
        <end position="204"/>
    </location>
</feature>
<proteinExistence type="predicted"/>
<dbReference type="Pfam" id="PF05076">
    <property type="entry name" value="SUFU"/>
    <property type="match status" value="1"/>
</dbReference>
<dbReference type="AlphaFoldDB" id="A0A1H1QQ22"/>
<dbReference type="InterPro" id="IPR020941">
    <property type="entry name" value="SUFU-like_domain"/>
</dbReference>
<organism evidence="2 3">
    <name type="scientific">Corynebacterium timonense</name>
    <dbReference type="NCBI Taxonomy" id="441500"/>
    <lineage>
        <taxon>Bacteria</taxon>
        <taxon>Bacillati</taxon>
        <taxon>Actinomycetota</taxon>
        <taxon>Actinomycetes</taxon>
        <taxon>Mycobacteriales</taxon>
        <taxon>Corynebacteriaceae</taxon>
        <taxon>Corynebacterium</taxon>
    </lineage>
</organism>
<dbReference type="EMBL" id="LT629765">
    <property type="protein sequence ID" value="SDS25447.1"/>
    <property type="molecule type" value="Genomic_DNA"/>
</dbReference>
<sequence length="333" mass="35169">MNLFGSGFGSGIRRGRVHARLRPRLGGDALLRALDAASGAAEPVAFPGPAGELDAPAVLAYPCRTPVPHLLYTTFGVSRVRSNVPVAGLQTELSLRTAPSEGTPPRWPAEILFALARHIHTRDRPIEPGHYMQAPGIAGDGPRGFSFVADPVLGDVETVTGTVRYTYAVGLTARDLEDALAWNPLKFTGVLGDFIPLGLTDPARASLRDNPEARRRVEDATAAEGSSIGAVEVTFLDVEPGRIDLDPAGAAALLRAARGRLAFSRPFALVRAAGPDTWVRFAPDAVTSCAGGVSEVAAPPRLAAELLATFDTSPGVYRLRTVPLLIHVIDPRS</sequence>
<dbReference type="InterPro" id="IPR037181">
    <property type="entry name" value="SUFU_N"/>
</dbReference>
<dbReference type="OrthoDB" id="9023549at2"/>
<evidence type="ECO:0000313" key="2">
    <source>
        <dbReference type="EMBL" id="SDS25447.1"/>
    </source>
</evidence>
<keyword evidence="3" id="KW-1185">Reference proteome</keyword>
<dbReference type="STRING" id="1203190.GCA_000312345_01302"/>
<gene>
    <name evidence="2" type="ORF">SAMN04488539_1313</name>
</gene>
<dbReference type="Proteomes" id="UP000182237">
    <property type="component" value="Chromosome I"/>
</dbReference>
<dbReference type="eggNOG" id="ENOG502Z7T1">
    <property type="taxonomic scope" value="Bacteria"/>
</dbReference>
<evidence type="ECO:0000259" key="1">
    <source>
        <dbReference type="Pfam" id="PF05076"/>
    </source>
</evidence>
<protein>
    <submittedName>
        <fullName evidence="2">Suppressor of fused protein (SUFU)</fullName>
    </submittedName>
</protein>
<accession>A0A1H1QQ22</accession>